<evidence type="ECO:0000256" key="3">
    <source>
        <dbReference type="ARBA" id="ARBA00022729"/>
    </source>
</evidence>
<dbReference type="Gene3D" id="2.60.40.2100">
    <property type="match status" value="1"/>
</dbReference>
<dbReference type="RefSeq" id="WP_084274116.1">
    <property type="nucleotide sequence ID" value="NZ_CAJTAP010000001.1"/>
</dbReference>
<evidence type="ECO:0000313" key="10">
    <source>
        <dbReference type="EMBL" id="TGY74306.1"/>
    </source>
</evidence>
<dbReference type="GeneID" id="65537472"/>
<evidence type="ECO:0000256" key="7">
    <source>
        <dbReference type="ARBA" id="ARBA00023288"/>
    </source>
</evidence>
<keyword evidence="4" id="KW-0472">Membrane</keyword>
<dbReference type="KEGG" id="pary:A4V02_11370"/>
<gene>
    <name evidence="9" type="ORF">A4V02_11370</name>
    <name evidence="10" type="ORF">E5333_06970</name>
</gene>
<evidence type="ECO:0000256" key="2">
    <source>
        <dbReference type="ARBA" id="ARBA00007248"/>
    </source>
</evidence>
<dbReference type="GO" id="GO:0009279">
    <property type="term" value="C:cell outer membrane"/>
    <property type="evidence" value="ECO:0007669"/>
    <property type="project" value="UniProtKB-SubCell"/>
</dbReference>
<dbReference type="EMBL" id="CP015402">
    <property type="protein sequence ID" value="ANU64253.2"/>
    <property type="molecule type" value="Genomic_DNA"/>
</dbReference>
<feature type="signal peptide" evidence="8">
    <location>
        <begin position="1"/>
        <end position="26"/>
    </location>
</feature>
<evidence type="ECO:0000256" key="4">
    <source>
        <dbReference type="ARBA" id="ARBA00023136"/>
    </source>
</evidence>
<dbReference type="Gene3D" id="2.60.40.2090">
    <property type="match status" value="1"/>
</dbReference>
<sequence>MPRLSKYIIAACSMAAAMLVASCTMIQDSVDYCPTGLYVRFVYDYNTARADMFKDHVGHVRLYVYDEQGHKVAERSVSNTAASAPLADYGYALHLDPSELRPGRYRLQAVAMQRDWDAAAAADGARYRHEADVTHGEAMRITLDHDPGVIPGTEQHLVDHKSLPLDTLWHTLKVQSHAPTDGVAPMPMQRTSRPYSVYPLDEQYVTVTDNMATYATISLVRDTKHLNITMRHLDFPDDVFHHDYEVTIVDDNATLLHDNALAPSDSLRYTPYAAWTSRFTDGGVIVDPTVPRATSQADDDAPDGLRYQRTAHYNLMFNRLMYNDDAARSAMLQVRNLNSGKVVARINLPYMLAEGRAAYELYGYSPQEYLDREYDYHLNLFLKGESWAYCDIVVNVLSWSKRHQNEEL</sequence>
<dbReference type="Proteomes" id="UP000186351">
    <property type="component" value="Chromosome"/>
</dbReference>
<proteinExistence type="inferred from homology"/>
<reference evidence="9" key="2">
    <citation type="submission" date="2017-04" db="EMBL/GenBank/DDBJ databases">
        <title>Complete Genome Sequences of Twelve Strains of a Stable Defined Moderately Diverse Mouse Microbiota 2 (sDMDMm2).</title>
        <authorList>
            <person name="Uchimura Y."/>
            <person name="Wyss M."/>
            <person name="Brugiroux S."/>
            <person name="Limenitakis J.P."/>
            <person name="Stecher B."/>
            <person name="McCoy K.D."/>
            <person name="Macpherson A.J."/>
        </authorList>
    </citation>
    <scope>NUCLEOTIDE SEQUENCE</scope>
    <source>
        <strain evidence="9">YL27</strain>
    </source>
</reference>
<evidence type="ECO:0000256" key="5">
    <source>
        <dbReference type="ARBA" id="ARBA00023139"/>
    </source>
</evidence>
<keyword evidence="7" id="KW-0449">Lipoprotein</keyword>
<evidence type="ECO:0000256" key="1">
    <source>
        <dbReference type="ARBA" id="ARBA00004442"/>
    </source>
</evidence>
<reference evidence="10 12" key="3">
    <citation type="submission" date="2019-04" db="EMBL/GenBank/DDBJ databases">
        <title>Microbes associate with the intestines of laboratory mice.</title>
        <authorList>
            <person name="Navarre W."/>
            <person name="Wong E."/>
            <person name="Huang K."/>
            <person name="Tropini C."/>
            <person name="Ng K."/>
            <person name="Yu B."/>
        </authorList>
    </citation>
    <scope>NUCLEOTIDE SEQUENCE [LARGE SCALE GENOMIC DNA]</scope>
    <source>
        <strain evidence="10 12">NM06_A21</strain>
    </source>
</reference>
<comment type="subcellular location">
    <subcellularLocation>
        <location evidence="1">Cell outer membrane</location>
    </subcellularLocation>
</comment>
<dbReference type="STRING" id="1796646.A4V02_11370"/>
<evidence type="ECO:0000313" key="12">
    <source>
        <dbReference type="Proteomes" id="UP000306630"/>
    </source>
</evidence>
<dbReference type="AlphaFoldDB" id="A0A1B1SBP4"/>
<feature type="chain" id="PRO_5013085411" description="FimB/Mfa2 family fimbrial subunit" evidence="8">
    <location>
        <begin position="27"/>
        <end position="408"/>
    </location>
</feature>
<name>A0A1B1SBP4_9BACT</name>
<evidence type="ECO:0000313" key="9">
    <source>
        <dbReference type="EMBL" id="ANU64253.2"/>
    </source>
</evidence>
<accession>A0A1Z2XGT8</accession>
<dbReference type="Pfam" id="PF08842">
    <property type="entry name" value="Mfa2"/>
    <property type="match status" value="1"/>
</dbReference>
<evidence type="ECO:0000313" key="11">
    <source>
        <dbReference type="Proteomes" id="UP000186351"/>
    </source>
</evidence>
<dbReference type="EMBL" id="SRYD01000023">
    <property type="protein sequence ID" value="TGY74306.1"/>
    <property type="molecule type" value="Genomic_DNA"/>
</dbReference>
<accession>A0A1B1SBP4</accession>
<keyword evidence="6" id="KW-0998">Cell outer membrane</keyword>
<dbReference type="OrthoDB" id="1099819at2"/>
<dbReference type="InterPro" id="IPR014941">
    <property type="entry name" value="FimB/Mfa2/Mfa3"/>
</dbReference>
<dbReference type="Proteomes" id="UP000306630">
    <property type="component" value="Unassembled WGS sequence"/>
</dbReference>
<dbReference type="PROSITE" id="PS51257">
    <property type="entry name" value="PROKAR_LIPOPROTEIN"/>
    <property type="match status" value="1"/>
</dbReference>
<protein>
    <recommendedName>
        <fullName evidence="13">FimB/Mfa2 family fimbrial subunit</fullName>
    </recommendedName>
</protein>
<keyword evidence="11" id="KW-1185">Reference proteome</keyword>
<keyword evidence="3 8" id="KW-0732">Signal</keyword>
<keyword evidence="5" id="KW-0564">Palmitate</keyword>
<evidence type="ECO:0000256" key="8">
    <source>
        <dbReference type="SAM" id="SignalP"/>
    </source>
</evidence>
<organism evidence="9 11">
    <name type="scientific">Muribaculum intestinale</name>
    <dbReference type="NCBI Taxonomy" id="1796646"/>
    <lineage>
        <taxon>Bacteria</taxon>
        <taxon>Pseudomonadati</taxon>
        <taxon>Bacteroidota</taxon>
        <taxon>Bacteroidia</taxon>
        <taxon>Bacteroidales</taxon>
        <taxon>Muribaculaceae</taxon>
        <taxon>Muribaculum</taxon>
    </lineage>
</organism>
<comment type="similarity">
    <text evidence="2">Belongs to the bacteroidetes fimbrillin superfamily. FimB/Mfa2 family.</text>
</comment>
<evidence type="ECO:0008006" key="13">
    <source>
        <dbReference type="Google" id="ProtNLM"/>
    </source>
</evidence>
<reference evidence="11" key="1">
    <citation type="submission" date="2016-04" db="EMBL/GenBank/DDBJ databases">
        <title>Complete Genome Sequences of Twelve Strains of a Stable Defined Moderately Diverse Mouse Microbiota 2 (sDMDMm2).</title>
        <authorList>
            <person name="Uchimura Y."/>
            <person name="Wyss M."/>
            <person name="Brugiroux S."/>
            <person name="Limenitakis J.P."/>
            <person name="Stecher B."/>
            <person name="McCoy K.D."/>
            <person name="Macpherson A.J."/>
        </authorList>
    </citation>
    <scope>NUCLEOTIDE SEQUENCE [LARGE SCALE GENOMIC DNA]</scope>
    <source>
        <strain evidence="11">YL27</strain>
    </source>
</reference>
<evidence type="ECO:0000256" key="6">
    <source>
        <dbReference type="ARBA" id="ARBA00023237"/>
    </source>
</evidence>